<dbReference type="AlphaFoldDB" id="A0A9Q0M801"/>
<keyword evidence="7" id="KW-0812">Transmembrane</keyword>
<feature type="transmembrane region" description="Helical" evidence="7">
    <location>
        <begin position="578"/>
        <end position="598"/>
    </location>
</feature>
<feature type="domain" description="SAC" evidence="8">
    <location>
        <begin position="143"/>
        <end position="476"/>
    </location>
</feature>
<evidence type="ECO:0000313" key="10">
    <source>
        <dbReference type="Proteomes" id="UP001142055"/>
    </source>
</evidence>
<sequence length="628" mass="73061">MSNQPLYRDLNFYQTDDYFYLVPNGPSSSSPSPYPTKALLIDRRTEAITLSAEAAVEVQNWYPSSRIHGLFGSIQLISGKYLILIKQIVEIGELPFGEPIYRIENVDLVPYRPSDLHLTDQQKIYNGQYIQMITNFFAQGPFFHLSYSYDLTHSLQHRYQHPATKQEWMYQRSDKRFVWNHYLMRDFLQSPLLDQRELGPFCIPIMYGFVAQAKVEQSVNPSKPFTYTIISRRSVLGAGTRLFYRGAIDSQGSVANFVETEQIVTYGSDGRASSSFVQIRGSIPCHWTQYPDLRYKPPPTILNDFPNEDSFVQHIDSIIPQYETIVMINLINHTGQEEKLLKKFSELYRDNSHRISNSKKIHLTCFDFHHECGHNRWDRLSVLLNMISHHIERFGYFSTTERDTFQRGCFRTNCIDSLDRTNVVQSILAKCSLEQQLTHFGVIAPGQRIEDFPQFHHLFRNLWADNADACSIQYAGTPALKTDFTRTGQRRLYGKLQDGLNSCIRYYKNNFEDGFRQDSFDLLLGRYEVRPDEGKSIPSPLARRNMLKIVTFPLFFLLAISALFFLIMMPMDSWAAKIWNLLIWFTISVMITMVMFRFGTNFVDYPTLVPLPRPPPPASEKNKYYKDQ</sequence>
<dbReference type="InterPro" id="IPR002013">
    <property type="entry name" value="SAC_dom"/>
</dbReference>
<proteinExistence type="predicted"/>
<evidence type="ECO:0000256" key="3">
    <source>
        <dbReference type="ARBA" id="ARBA00036807"/>
    </source>
</evidence>
<name>A0A9Q0M801_BLOTA</name>
<dbReference type="Pfam" id="PF02383">
    <property type="entry name" value="Syja_N"/>
    <property type="match status" value="1"/>
</dbReference>
<dbReference type="GO" id="GO:0005783">
    <property type="term" value="C:endoplasmic reticulum"/>
    <property type="evidence" value="ECO:0007669"/>
    <property type="project" value="TreeGrafter"/>
</dbReference>
<evidence type="ECO:0000256" key="1">
    <source>
        <dbReference type="ARBA" id="ARBA00013038"/>
    </source>
</evidence>
<accession>A0A9Q0M801</accession>
<keyword evidence="7" id="KW-1133">Transmembrane helix</keyword>
<keyword evidence="10" id="KW-1185">Reference proteome</keyword>
<dbReference type="GO" id="GO:0004438">
    <property type="term" value="F:phosphatidylinositol-3-phosphate phosphatase activity"/>
    <property type="evidence" value="ECO:0007669"/>
    <property type="project" value="UniProtKB-EC"/>
</dbReference>
<organism evidence="9 10">
    <name type="scientific">Blomia tropicalis</name>
    <name type="common">Mite</name>
    <dbReference type="NCBI Taxonomy" id="40697"/>
    <lineage>
        <taxon>Eukaryota</taxon>
        <taxon>Metazoa</taxon>
        <taxon>Ecdysozoa</taxon>
        <taxon>Arthropoda</taxon>
        <taxon>Chelicerata</taxon>
        <taxon>Arachnida</taxon>
        <taxon>Acari</taxon>
        <taxon>Acariformes</taxon>
        <taxon>Sarcoptiformes</taxon>
        <taxon>Astigmata</taxon>
        <taxon>Glycyphagoidea</taxon>
        <taxon>Echimyopodidae</taxon>
        <taxon>Blomia</taxon>
    </lineage>
</organism>
<evidence type="ECO:0000313" key="9">
    <source>
        <dbReference type="EMBL" id="KAJ6220672.1"/>
    </source>
</evidence>
<dbReference type="GO" id="GO:0043812">
    <property type="term" value="F:phosphatidylinositol-4-phosphate phosphatase activity"/>
    <property type="evidence" value="ECO:0007669"/>
    <property type="project" value="TreeGrafter"/>
</dbReference>
<evidence type="ECO:0000256" key="5">
    <source>
        <dbReference type="ARBA" id="ARBA00041396"/>
    </source>
</evidence>
<evidence type="ECO:0000259" key="8">
    <source>
        <dbReference type="PROSITE" id="PS50275"/>
    </source>
</evidence>
<dbReference type="PANTHER" id="PTHR45662:SF2">
    <property type="entry name" value="PHOSPHATIDYLINOSITOL-3-PHOSPHATASE SAC1"/>
    <property type="match status" value="1"/>
</dbReference>
<dbReference type="OMA" id="ITKAQPV"/>
<comment type="caution">
    <text evidence="9">The sequence shown here is derived from an EMBL/GenBank/DDBJ whole genome shotgun (WGS) entry which is preliminary data.</text>
</comment>
<feature type="transmembrane region" description="Helical" evidence="7">
    <location>
        <begin position="546"/>
        <end position="566"/>
    </location>
</feature>
<evidence type="ECO:0000256" key="2">
    <source>
        <dbReference type="ARBA" id="ARBA00036631"/>
    </source>
</evidence>
<dbReference type="Proteomes" id="UP001142055">
    <property type="component" value="Chromosome 2"/>
</dbReference>
<evidence type="ECO:0000256" key="4">
    <source>
        <dbReference type="ARBA" id="ARBA00040795"/>
    </source>
</evidence>
<comment type="catalytic activity">
    <reaction evidence="3">
        <text>a 1,2-diacyl-sn-glycero-3-phospho-(1D-myo-inositol 4-phosphate) + H2O = a 1,2-diacyl-sn-glycero-3-phospho-(1D-myo-inositol) + phosphate</text>
        <dbReference type="Rhea" id="RHEA:55652"/>
        <dbReference type="ChEBI" id="CHEBI:15377"/>
        <dbReference type="ChEBI" id="CHEBI:43474"/>
        <dbReference type="ChEBI" id="CHEBI:57880"/>
        <dbReference type="ChEBI" id="CHEBI:58178"/>
    </reaction>
    <physiologicalReaction direction="left-to-right" evidence="3">
        <dbReference type="Rhea" id="RHEA:55653"/>
    </physiologicalReaction>
</comment>
<evidence type="ECO:0000256" key="7">
    <source>
        <dbReference type="SAM" id="Phobius"/>
    </source>
</evidence>
<dbReference type="GO" id="GO:0046856">
    <property type="term" value="P:phosphatidylinositol dephosphorylation"/>
    <property type="evidence" value="ECO:0007669"/>
    <property type="project" value="TreeGrafter"/>
</dbReference>
<dbReference type="PANTHER" id="PTHR45662">
    <property type="entry name" value="PHOSPHATIDYLINOSITIDE PHOSPHATASE SAC1"/>
    <property type="match status" value="1"/>
</dbReference>
<comment type="catalytic activity">
    <reaction evidence="2">
        <text>a 1,2-diacyl-sn-glycero-3-phospho-(1D-myo-inositol-3-phosphate) + H2O = a 1,2-diacyl-sn-glycero-3-phospho-(1D-myo-inositol) + phosphate</text>
        <dbReference type="Rhea" id="RHEA:12316"/>
        <dbReference type="ChEBI" id="CHEBI:15377"/>
        <dbReference type="ChEBI" id="CHEBI:43474"/>
        <dbReference type="ChEBI" id="CHEBI:57880"/>
        <dbReference type="ChEBI" id="CHEBI:58088"/>
        <dbReference type="EC" id="3.1.3.64"/>
    </reaction>
    <physiologicalReaction direction="left-to-right" evidence="2">
        <dbReference type="Rhea" id="RHEA:12317"/>
    </physiologicalReaction>
</comment>
<evidence type="ECO:0000256" key="6">
    <source>
        <dbReference type="ARBA" id="ARBA00041911"/>
    </source>
</evidence>
<protein>
    <recommendedName>
        <fullName evidence="4">Phosphatidylinositol-3-phosphatase SAC1</fullName>
        <ecNumber evidence="1">3.1.3.64</ecNumber>
    </recommendedName>
    <alternativeName>
        <fullName evidence="6">Phosphatidylinositol-4-phosphate phosphatase</fullName>
    </alternativeName>
    <alternativeName>
        <fullName evidence="5">Suppressor of actin mutations 1-like protein</fullName>
    </alternativeName>
</protein>
<dbReference type="EC" id="3.1.3.64" evidence="1"/>
<dbReference type="PROSITE" id="PS50275">
    <property type="entry name" value="SAC"/>
    <property type="match status" value="1"/>
</dbReference>
<dbReference type="EMBL" id="JAPWDV010000002">
    <property type="protein sequence ID" value="KAJ6220672.1"/>
    <property type="molecule type" value="Genomic_DNA"/>
</dbReference>
<gene>
    <name evidence="9" type="ORF">RDWZM_006484</name>
</gene>
<keyword evidence="7" id="KW-0472">Membrane</keyword>
<reference evidence="9" key="1">
    <citation type="submission" date="2022-12" db="EMBL/GenBank/DDBJ databases">
        <title>Genome assemblies of Blomia tropicalis.</title>
        <authorList>
            <person name="Cui Y."/>
        </authorList>
    </citation>
    <scope>NUCLEOTIDE SEQUENCE</scope>
    <source>
        <tissue evidence="9">Adult mites</tissue>
    </source>
</reference>